<dbReference type="STRING" id="71717.A0A4Y7U176"/>
<dbReference type="AlphaFoldDB" id="A0A4Y7U176"/>
<accession>A0A4Y7U176</accession>
<protein>
    <submittedName>
        <fullName evidence="1">Uncharacterized protein</fullName>
    </submittedName>
</protein>
<reference evidence="1 2" key="1">
    <citation type="journal article" date="2019" name="Nat. Ecol. Evol.">
        <title>Megaphylogeny resolves global patterns of mushroom evolution.</title>
        <authorList>
            <person name="Varga T."/>
            <person name="Krizsan K."/>
            <person name="Foldi C."/>
            <person name="Dima B."/>
            <person name="Sanchez-Garcia M."/>
            <person name="Sanchez-Ramirez S."/>
            <person name="Szollosi G.J."/>
            <person name="Szarkandi J.G."/>
            <person name="Papp V."/>
            <person name="Albert L."/>
            <person name="Andreopoulos W."/>
            <person name="Angelini C."/>
            <person name="Antonin V."/>
            <person name="Barry K.W."/>
            <person name="Bougher N.L."/>
            <person name="Buchanan P."/>
            <person name="Buyck B."/>
            <person name="Bense V."/>
            <person name="Catcheside P."/>
            <person name="Chovatia M."/>
            <person name="Cooper J."/>
            <person name="Damon W."/>
            <person name="Desjardin D."/>
            <person name="Finy P."/>
            <person name="Geml J."/>
            <person name="Haridas S."/>
            <person name="Hughes K."/>
            <person name="Justo A."/>
            <person name="Karasinski D."/>
            <person name="Kautmanova I."/>
            <person name="Kiss B."/>
            <person name="Kocsube S."/>
            <person name="Kotiranta H."/>
            <person name="LaButti K.M."/>
            <person name="Lechner B.E."/>
            <person name="Liimatainen K."/>
            <person name="Lipzen A."/>
            <person name="Lukacs Z."/>
            <person name="Mihaltcheva S."/>
            <person name="Morgado L.N."/>
            <person name="Niskanen T."/>
            <person name="Noordeloos M.E."/>
            <person name="Ohm R.A."/>
            <person name="Ortiz-Santana B."/>
            <person name="Ovrebo C."/>
            <person name="Racz N."/>
            <person name="Riley R."/>
            <person name="Savchenko A."/>
            <person name="Shiryaev A."/>
            <person name="Soop K."/>
            <person name="Spirin V."/>
            <person name="Szebenyi C."/>
            <person name="Tomsovsky M."/>
            <person name="Tulloss R.E."/>
            <person name="Uehling J."/>
            <person name="Grigoriev I.V."/>
            <person name="Vagvolgyi C."/>
            <person name="Papp T."/>
            <person name="Martin F.M."/>
            <person name="Miettinen O."/>
            <person name="Hibbett D.S."/>
            <person name="Nagy L.G."/>
        </authorList>
    </citation>
    <scope>NUCLEOTIDE SEQUENCE [LARGE SCALE GENOMIC DNA]</scope>
    <source>
        <strain evidence="1 2">FP101781</strain>
    </source>
</reference>
<organism evidence="1 2">
    <name type="scientific">Coprinellus micaceus</name>
    <name type="common">Glistening ink-cap mushroom</name>
    <name type="synonym">Coprinus micaceus</name>
    <dbReference type="NCBI Taxonomy" id="71717"/>
    <lineage>
        <taxon>Eukaryota</taxon>
        <taxon>Fungi</taxon>
        <taxon>Dikarya</taxon>
        <taxon>Basidiomycota</taxon>
        <taxon>Agaricomycotina</taxon>
        <taxon>Agaricomycetes</taxon>
        <taxon>Agaricomycetidae</taxon>
        <taxon>Agaricales</taxon>
        <taxon>Agaricineae</taxon>
        <taxon>Psathyrellaceae</taxon>
        <taxon>Coprinellus</taxon>
    </lineage>
</organism>
<proteinExistence type="predicted"/>
<evidence type="ECO:0000313" key="1">
    <source>
        <dbReference type="EMBL" id="TEB40024.1"/>
    </source>
</evidence>
<comment type="caution">
    <text evidence="1">The sequence shown here is derived from an EMBL/GenBank/DDBJ whole genome shotgun (WGS) entry which is preliminary data.</text>
</comment>
<gene>
    <name evidence="1" type="ORF">FA13DRAFT_1751162</name>
</gene>
<dbReference type="EMBL" id="QPFP01000001">
    <property type="protein sequence ID" value="TEB40024.1"/>
    <property type="molecule type" value="Genomic_DNA"/>
</dbReference>
<evidence type="ECO:0000313" key="2">
    <source>
        <dbReference type="Proteomes" id="UP000298030"/>
    </source>
</evidence>
<dbReference type="Proteomes" id="UP000298030">
    <property type="component" value="Unassembled WGS sequence"/>
</dbReference>
<dbReference type="OrthoDB" id="2310204at2759"/>
<keyword evidence="2" id="KW-1185">Reference proteome</keyword>
<name>A0A4Y7U176_COPMI</name>
<sequence>MHIRSLGSAVWNVPPEGFHNPYDNGGHLLTIIPVTYPDGQGEPINAVISGNSDERVLKDQEVDGGLRNYFLSLGFAGNCLGQKADSMQAANLGDGNGDKNETAVMRWHYGDPQFGTCKETIEGGNHFRYWTQDGAQANSGAVFMAVSYEMPIATDGTPEGHDIIPNGYNLGRDWLIGNITGSLVEGWNLTDGTTFDGETSSGNWTYHTAIKYVTGVLPNTSDAINHNLTVIVPGINASDGMFAVLDVQIVAEPAKAS</sequence>